<gene>
    <name evidence="4" type="primary">msrA</name>
    <name evidence="4" type="ORF">DF3PB_180017</name>
</gene>
<dbReference type="HAMAP" id="MF_01401">
    <property type="entry name" value="MsrA"/>
    <property type="match status" value="1"/>
</dbReference>
<protein>
    <recommendedName>
        <fullName evidence="1">peptide-methionine (S)-S-oxide reductase</fullName>
        <ecNumber evidence="1">1.8.4.11</ecNumber>
    </recommendedName>
</protein>
<dbReference type="EC" id="1.8.4.11" evidence="1"/>
<evidence type="ECO:0000256" key="2">
    <source>
        <dbReference type="ARBA" id="ARBA00023002"/>
    </source>
</evidence>
<evidence type="ECO:0000259" key="3">
    <source>
        <dbReference type="Pfam" id="PF01625"/>
    </source>
</evidence>
<feature type="domain" description="Peptide methionine sulphoxide reductase MsrA" evidence="3">
    <location>
        <begin position="44"/>
        <end position="194"/>
    </location>
</feature>
<organism evidence="4">
    <name type="scientific">metagenome</name>
    <dbReference type="NCBI Taxonomy" id="256318"/>
    <lineage>
        <taxon>unclassified sequences</taxon>
        <taxon>metagenomes</taxon>
    </lineage>
</organism>
<dbReference type="PANTHER" id="PTHR43774:SF1">
    <property type="entry name" value="PEPTIDE METHIONINE SULFOXIDE REDUCTASE MSRA 2"/>
    <property type="match status" value="1"/>
</dbReference>
<dbReference type="SUPFAM" id="SSF55068">
    <property type="entry name" value="Peptide methionine sulfoxide reductase"/>
    <property type="match status" value="1"/>
</dbReference>
<dbReference type="Pfam" id="PF01625">
    <property type="entry name" value="PMSR"/>
    <property type="match status" value="1"/>
</dbReference>
<keyword evidence="2 4" id="KW-0560">Oxidoreductase</keyword>
<reference evidence="4" key="1">
    <citation type="submission" date="2018-07" db="EMBL/GenBank/DDBJ databases">
        <authorList>
            <person name="Quirk P.G."/>
            <person name="Krulwich T.A."/>
        </authorList>
    </citation>
    <scope>NUCLEOTIDE SEQUENCE</scope>
</reference>
<dbReference type="GO" id="GO:0008113">
    <property type="term" value="F:peptide-methionine (S)-S-oxide reductase activity"/>
    <property type="evidence" value="ECO:0007669"/>
    <property type="project" value="UniProtKB-EC"/>
</dbReference>
<dbReference type="InterPro" id="IPR002569">
    <property type="entry name" value="Met_Sox_Rdtase_MsrA_dom"/>
</dbReference>
<dbReference type="NCBIfam" id="TIGR00401">
    <property type="entry name" value="msrA"/>
    <property type="match status" value="1"/>
</dbReference>
<evidence type="ECO:0000256" key="1">
    <source>
        <dbReference type="ARBA" id="ARBA00012502"/>
    </source>
</evidence>
<dbReference type="EMBL" id="UIDG01000090">
    <property type="protein sequence ID" value="SUS05223.1"/>
    <property type="molecule type" value="Genomic_DNA"/>
</dbReference>
<dbReference type="PANTHER" id="PTHR43774">
    <property type="entry name" value="PEPTIDE METHIONINE SULFOXIDE REDUCTASE"/>
    <property type="match status" value="1"/>
</dbReference>
<dbReference type="InterPro" id="IPR036509">
    <property type="entry name" value="Met_Sox_Rdtase_MsrA_sf"/>
</dbReference>
<dbReference type="AlphaFoldDB" id="A0A380TAE4"/>
<sequence length="216" mass="23785">MSTSLAKFRWLLAGCTAGLLTILAGTGFGSAADAPAPATQSARAVFAGGCFWCMEPPFDAIPGVIATVSGYTGGMRENPSYEQVSDGGTGHFEAIEVTYDPARVSYAQLLDVFWRNVDPLDDGGQFCDRGSQYGTAIFYANEDEKAAALKSREAATEKLVIKGPIVTPLLPAKEFYPAEEYHQDYYQKNPLRYKYYRYACERDQRLKEVWGEAKQP</sequence>
<dbReference type="Gene3D" id="3.30.1060.10">
    <property type="entry name" value="Peptide methionine sulphoxide reductase MsrA"/>
    <property type="match status" value="1"/>
</dbReference>
<accession>A0A380TAE4</accession>
<evidence type="ECO:0000313" key="4">
    <source>
        <dbReference type="EMBL" id="SUS05223.1"/>
    </source>
</evidence>
<proteinExistence type="inferred from homology"/>
<name>A0A380TAE4_9ZZZZ</name>